<comment type="similarity">
    <text evidence="2">Belongs to the X(+)/potassium ATPases subunit beta family.</text>
</comment>
<keyword evidence="3 7" id="KW-0812">Transmembrane</keyword>
<protein>
    <submittedName>
        <fullName evidence="8">ATP1B1</fullName>
    </submittedName>
</protein>
<evidence type="ECO:0000256" key="1">
    <source>
        <dbReference type="ARBA" id="ARBA00004606"/>
    </source>
</evidence>
<reference evidence="8" key="1">
    <citation type="submission" date="2020-06" db="EMBL/GenBank/DDBJ databases">
        <title>Draft genome of Bugula neritina, a colonial animal packing powerful symbionts and potential medicines.</title>
        <authorList>
            <person name="Rayko M."/>
        </authorList>
    </citation>
    <scope>NUCLEOTIDE SEQUENCE [LARGE SCALE GENOMIC DNA]</scope>
    <source>
        <strain evidence="8">Kwan_BN1</strain>
    </source>
</reference>
<evidence type="ECO:0000256" key="6">
    <source>
        <dbReference type="ARBA" id="ARBA00023136"/>
    </source>
</evidence>
<comment type="caution">
    <text evidence="8">The sequence shown here is derived from an EMBL/GenBank/DDBJ whole genome shotgun (WGS) entry which is preliminary data.</text>
</comment>
<dbReference type="GO" id="GO:1990573">
    <property type="term" value="P:potassium ion import across plasma membrane"/>
    <property type="evidence" value="ECO:0007669"/>
    <property type="project" value="TreeGrafter"/>
</dbReference>
<keyword evidence="5 7" id="KW-1133">Transmembrane helix</keyword>
<dbReference type="InterPro" id="IPR038702">
    <property type="entry name" value="Na/K_ATPase_sub_beta_sf"/>
</dbReference>
<organism evidence="8 9">
    <name type="scientific">Bugula neritina</name>
    <name type="common">Brown bryozoan</name>
    <name type="synonym">Sertularia neritina</name>
    <dbReference type="NCBI Taxonomy" id="10212"/>
    <lineage>
        <taxon>Eukaryota</taxon>
        <taxon>Metazoa</taxon>
        <taxon>Spiralia</taxon>
        <taxon>Lophotrochozoa</taxon>
        <taxon>Bryozoa</taxon>
        <taxon>Gymnolaemata</taxon>
        <taxon>Cheilostomatida</taxon>
        <taxon>Flustrina</taxon>
        <taxon>Buguloidea</taxon>
        <taxon>Bugulidae</taxon>
        <taxon>Bugula</taxon>
    </lineage>
</organism>
<evidence type="ECO:0000256" key="4">
    <source>
        <dbReference type="ARBA" id="ARBA00022968"/>
    </source>
</evidence>
<dbReference type="PANTHER" id="PTHR11523:SF28">
    <property type="entry name" value="NA_K-ATPASE BETA SUBUNIT ISOFORM 4-RELATED"/>
    <property type="match status" value="1"/>
</dbReference>
<accession>A0A7J7KF38</accession>
<comment type="subcellular location">
    <subcellularLocation>
        <location evidence="1">Membrane</location>
        <topology evidence="1">Single-pass type II membrane protein</topology>
    </subcellularLocation>
</comment>
<keyword evidence="4" id="KW-0735">Signal-anchor</keyword>
<evidence type="ECO:0000256" key="5">
    <source>
        <dbReference type="ARBA" id="ARBA00022989"/>
    </source>
</evidence>
<feature type="transmembrane region" description="Helical" evidence="7">
    <location>
        <begin position="46"/>
        <end position="67"/>
    </location>
</feature>
<dbReference type="GO" id="GO:0036376">
    <property type="term" value="P:sodium ion export across plasma membrane"/>
    <property type="evidence" value="ECO:0007669"/>
    <property type="project" value="TreeGrafter"/>
</dbReference>
<evidence type="ECO:0000313" key="9">
    <source>
        <dbReference type="Proteomes" id="UP000593567"/>
    </source>
</evidence>
<dbReference type="OrthoDB" id="5912413at2759"/>
<dbReference type="PROSITE" id="PS00390">
    <property type="entry name" value="ATPASE_NA_K_BETA_1"/>
    <property type="match status" value="1"/>
</dbReference>
<sequence>MANKEVDGYVDEDVVERKETWKDFIFNSDKGTFLGRTGMSWLKIGVFYLIFYACLVGWFAGLLHAFYSTLDDVAPKYYGVNSLLQDNPAIGVRPMPLFDSTLIRYTSARRSSYQPYIDHLEAFFKISETEGCNFDIDGYLKSAGCDRSTDYGFKENKPCVVLKMNKLYGFEPIPYDSEADIKADLNSDEKFRYYSFAPGNVGVSCDGQNAVDAMYLRDITFFPPTAMTRNSSHTSTRWATDHLSSWPSLKTSRREAPFRFVACCGPRILTARMARRREELFTLSSTSGKNNQLYVGQRTCRSRQFSRHAILPVSDNSHNNMSTIL</sequence>
<dbReference type="Gene3D" id="2.60.40.1660">
    <property type="entry name" value="Na, k-atpase alpha subunit"/>
    <property type="match status" value="1"/>
</dbReference>
<evidence type="ECO:0000256" key="3">
    <source>
        <dbReference type="ARBA" id="ARBA00022692"/>
    </source>
</evidence>
<evidence type="ECO:0000256" key="2">
    <source>
        <dbReference type="ARBA" id="ARBA00005876"/>
    </source>
</evidence>
<dbReference type="Proteomes" id="UP000593567">
    <property type="component" value="Unassembled WGS sequence"/>
</dbReference>
<gene>
    <name evidence="8" type="ORF">EB796_005157</name>
</gene>
<proteinExistence type="inferred from homology"/>
<keyword evidence="9" id="KW-1185">Reference proteome</keyword>
<dbReference type="GO" id="GO:0030007">
    <property type="term" value="P:intracellular potassium ion homeostasis"/>
    <property type="evidence" value="ECO:0007669"/>
    <property type="project" value="TreeGrafter"/>
</dbReference>
<evidence type="ECO:0000256" key="7">
    <source>
        <dbReference type="SAM" id="Phobius"/>
    </source>
</evidence>
<dbReference type="GO" id="GO:0006883">
    <property type="term" value="P:intracellular sodium ion homeostasis"/>
    <property type="evidence" value="ECO:0007669"/>
    <property type="project" value="TreeGrafter"/>
</dbReference>
<dbReference type="GO" id="GO:0005890">
    <property type="term" value="C:sodium:potassium-exchanging ATPase complex"/>
    <property type="evidence" value="ECO:0007669"/>
    <property type="project" value="InterPro"/>
</dbReference>
<dbReference type="AlphaFoldDB" id="A0A7J7KF38"/>
<dbReference type="Pfam" id="PF00287">
    <property type="entry name" value="Na_K-ATPase"/>
    <property type="match status" value="2"/>
</dbReference>
<name>A0A7J7KF38_BUGNE</name>
<dbReference type="InterPro" id="IPR000402">
    <property type="entry name" value="Na/K_ATPase_sub_beta"/>
</dbReference>
<dbReference type="EMBL" id="VXIV02000706">
    <property type="protein sequence ID" value="KAF6036544.1"/>
    <property type="molecule type" value="Genomic_DNA"/>
</dbReference>
<dbReference type="GO" id="GO:0001671">
    <property type="term" value="F:ATPase activator activity"/>
    <property type="evidence" value="ECO:0007669"/>
    <property type="project" value="TreeGrafter"/>
</dbReference>
<evidence type="ECO:0000313" key="8">
    <source>
        <dbReference type="EMBL" id="KAF6036544.1"/>
    </source>
</evidence>
<dbReference type="PANTHER" id="PTHR11523">
    <property type="entry name" value="SODIUM/POTASSIUM-DEPENDENT ATPASE BETA SUBUNIT"/>
    <property type="match status" value="1"/>
</dbReference>
<keyword evidence="6 7" id="KW-0472">Membrane</keyword>